<keyword evidence="2" id="KW-1185">Reference proteome</keyword>
<organism evidence="1 2">
    <name type="scientific">Saccharothrix hoggarensis</name>
    <dbReference type="NCBI Taxonomy" id="913853"/>
    <lineage>
        <taxon>Bacteria</taxon>
        <taxon>Bacillati</taxon>
        <taxon>Actinomycetota</taxon>
        <taxon>Actinomycetes</taxon>
        <taxon>Pseudonocardiales</taxon>
        <taxon>Pseudonocardiaceae</taxon>
        <taxon>Saccharothrix</taxon>
    </lineage>
</organism>
<evidence type="ECO:0000313" key="1">
    <source>
        <dbReference type="EMBL" id="MFD1146234.1"/>
    </source>
</evidence>
<dbReference type="EMBL" id="JBHTLK010000009">
    <property type="protein sequence ID" value="MFD1146234.1"/>
    <property type="molecule type" value="Genomic_DNA"/>
</dbReference>
<proteinExistence type="predicted"/>
<protein>
    <submittedName>
        <fullName evidence="1">Uncharacterized protein</fullName>
    </submittedName>
</protein>
<sequence>MRKLAERAPLLSWVPSGPGGNNAFVRLIDGDSDTFPFDDPSTTVNCWEVILLAVMLDGQITGTHNLRVAYGERPRNFEAELTTRLMGGVLLPYTGRTVGTPIAGDIVLFDGLGHVVMATGVHTEGPMISPQHPTGAQVISFWPAPLQKSFGPGARTTVGYTTIEALLAWYDDNNSPRPSVTFGSPDWSILN</sequence>
<reference evidence="2" key="1">
    <citation type="journal article" date="2019" name="Int. J. Syst. Evol. Microbiol.">
        <title>The Global Catalogue of Microorganisms (GCM) 10K type strain sequencing project: providing services to taxonomists for standard genome sequencing and annotation.</title>
        <authorList>
            <consortium name="The Broad Institute Genomics Platform"/>
            <consortium name="The Broad Institute Genome Sequencing Center for Infectious Disease"/>
            <person name="Wu L."/>
            <person name="Ma J."/>
        </authorList>
    </citation>
    <scope>NUCLEOTIDE SEQUENCE [LARGE SCALE GENOMIC DNA]</scope>
    <source>
        <strain evidence="2">CCUG 60214</strain>
    </source>
</reference>
<dbReference type="Proteomes" id="UP001597168">
    <property type="component" value="Unassembled WGS sequence"/>
</dbReference>
<accession>A0ABW3QN83</accession>
<comment type="caution">
    <text evidence="1">The sequence shown here is derived from an EMBL/GenBank/DDBJ whole genome shotgun (WGS) entry which is preliminary data.</text>
</comment>
<dbReference type="RefSeq" id="WP_380719763.1">
    <property type="nucleotide sequence ID" value="NZ_JBHTLK010000009.1"/>
</dbReference>
<name>A0ABW3QN83_9PSEU</name>
<gene>
    <name evidence="1" type="ORF">ACFQ3T_03770</name>
</gene>
<evidence type="ECO:0000313" key="2">
    <source>
        <dbReference type="Proteomes" id="UP001597168"/>
    </source>
</evidence>